<dbReference type="AlphaFoldDB" id="A0A542EGP5"/>
<organism evidence="1 2">
    <name type="scientific">Yimella lutea</name>
    <dbReference type="NCBI Taxonomy" id="587872"/>
    <lineage>
        <taxon>Bacteria</taxon>
        <taxon>Bacillati</taxon>
        <taxon>Actinomycetota</taxon>
        <taxon>Actinomycetes</taxon>
        <taxon>Micrococcales</taxon>
        <taxon>Dermacoccaceae</taxon>
        <taxon>Yimella</taxon>
    </lineage>
</organism>
<protein>
    <submittedName>
        <fullName evidence="1">Uncharacterized protein</fullName>
    </submittedName>
</protein>
<gene>
    <name evidence="1" type="ORF">FB459_1979</name>
</gene>
<sequence>MSNENYSPIQVQQALMTAYGMVPFPTPEDFEALRNGRGELPKFGPEQWHEALVADKAKQLLMSTGEGGRLFAEVAPVAKAEKVFRSIIAGIETEASSGRAVLILHSRIDPNAQNEDKRNGYEKIRTEFLNDPHGRLLARQAKDLIGHNVIVFAEMQPMQGRTGQNVRVLKGIKALGKASEADIHTLRTGQQVAAA</sequence>
<dbReference type="Proteomes" id="UP000320806">
    <property type="component" value="Unassembled WGS sequence"/>
</dbReference>
<evidence type="ECO:0000313" key="2">
    <source>
        <dbReference type="Proteomes" id="UP000320806"/>
    </source>
</evidence>
<evidence type="ECO:0000313" key="1">
    <source>
        <dbReference type="EMBL" id="TQJ14512.1"/>
    </source>
</evidence>
<dbReference type="EMBL" id="VFMO01000001">
    <property type="protein sequence ID" value="TQJ14512.1"/>
    <property type="molecule type" value="Genomic_DNA"/>
</dbReference>
<keyword evidence="2" id="KW-1185">Reference proteome</keyword>
<comment type="caution">
    <text evidence="1">The sequence shown here is derived from an EMBL/GenBank/DDBJ whole genome shotgun (WGS) entry which is preliminary data.</text>
</comment>
<reference evidence="1 2" key="1">
    <citation type="submission" date="2019-06" db="EMBL/GenBank/DDBJ databases">
        <title>Sequencing the genomes of 1000 actinobacteria strains.</title>
        <authorList>
            <person name="Klenk H.-P."/>
        </authorList>
    </citation>
    <scope>NUCLEOTIDE SEQUENCE [LARGE SCALE GENOMIC DNA]</scope>
    <source>
        <strain evidence="1 2">DSM 19828</strain>
    </source>
</reference>
<proteinExistence type="predicted"/>
<dbReference type="OrthoDB" id="9956441at2"/>
<dbReference type="RefSeq" id="WP_141928313.1">
    <property type="nucleotide sequence ID" value="NZ_BAABCI010000029.1"/>
</dbReference>
<accession>A0A542EGP5</accession>
<name>A0A542EGP5_9MICO</name>